<organism evidence="1 2">
    <name type="scientific">Podarcis lilfordi</name>
    <name type="common">Lilford's wall lizard</name>
    <dbReference type="NCBI Taxonomy" id="74358"/>
    <lineage>
        <taxon>Eukaryota</taxon>
        <taxon>Metazoa</taxon>
        <taxon>Chordata</taxon>
        <taxon>Craniata</taxon>
        <taxon>Vertebrata</taxon>
        <taxon>Euteleostomi</taxon>
        <taxon>Lepidosauria</taxon>
        <taxon>Squamata</taxon>
        <taxon>Bifurcata</taxon>
        <taxon>Unidentata</taxon>
        <taxon>Episquamata</taxon>
        <taxon>Laterata</taxon>
        <taxon>Lacertibaenia</taxon>
        <taxon>Lacertidae</taxon>
        <taxon>Podarcis</taxon>
    </lineage>
</organism>
<keyword evidence="2" id="KW-1185">Reference proteome</keyword>
<dbReference type="Proteomes" id="UP001178461">
    <property type="component" value="Chromosome 10"/>
</dbReference>
<accession>A0AA35PGP3</accession>
<dbReference type="EMBL" id="OX395135">
    <property type="protein sequence ID" value="CAI5785260.1"/>
    <property type="molecule type" value="Genomic_DNA"/>
</dbReference>
<name>A0AA35PGP3_9SAUR</name>
<evidence type="ECO:0000313" key="2">
    <source>
        <dbReference type="Proteomes" id="UP001178461"/>
    </source>
</evidence>
<protein>
    <submittedName>
        <fullName evidence="1">Uncharacterized protein</fullName>
    </submittedName>
</protein>
<dbReference type="AlphaFoldDB" id="A0AA35PGP3"/>
<sequence length="83" mass="9043">MPSACRHASYTHLREPTATHVCRVPPPAVAAAALPTKETRLKCKQEPSEQNTGPFSRRVGASLVPSASEVPSWKCLLRYIQSS</sequence>
<evidence type="ECO:0000313" key="1">
    <source>
        <dbReference type="EMBL" id="CAI5785260.1"/>
    </source>
</evidence>
<proteinExistence type="predicted"/>
<gene>
    <name evidence="1" type="ORF">PODLI_1B032586</name>
</gene>
<reference evidence="1" key="1">
    <citation type="submission" date="2022-12" db="EMBL/GenBank/DDBJ databases">
        <authorList>
            <person name="Alioto T."/>
            <person name="Alioto T."/>
            <person name="Gomez Garrido J."/>
        </authorList>
    </citation>
    <scope>NUCLEOTIDE SEQUENCE</scope>
</reference>